<evidence type="ECO:0000313" key="2">
    <source>
        <dbReference type="EMBL" id="KAF0727240.1"/>
    </source>
</evidence>
<evidence type="ECO:0000313" key="3">
    <source>
        <dbReference type="Proteomes" id="UP000481153"/>
    </source>
</evidence>
<feature type="compositionally biased region" description="Polar residues" evidence="1">
    <location>
        <begin position="84"/>
        <end position="100"/>
    </location>
</feature>
<proteinExistence type="predicted"/>
<evidence type="ECO:0000256" key="1">
    <source>
        <dbReference type="SAM" id="MobiDB-lite"/>
    </source>
</evidence>
<comment type="caution">
    <text evidence="2">The sequence shown here is derived from an EMBL/GenBank/DDBJ whole genome shotgun (WGS) entry which is preliminary data.</text>
</comment>
<feature type="compositionally biased region" description="Acidic residues" evidence="1">
    <location>
        <begin position="114"/>
        <end position="135"/>
    </location>
</feature>
<protein>
    <submittedName>
        <fullName evidence="2">Uncharacterized protein</fullName>
    </submittedName>
</protein>
<reference evidence="2 3" key="1">
    <citation type="submission" date="2019-07" db="EMBL/GenBank/DDBJ databases">
        <title>Genomics analysis of Aphanomyces spp. identifies a new class of oomycete effector associated with host adaptation.</title>
        <authorList>
            <person name="Gaulin E."/>
        </authorList>
    </citation>
    <scope>NUCLEOTIDE SEQUENCE [LARGE SCALE GENOMIC DNA]</scope>
    <source>
        <strain evidence="2 3">ATCC 201684</strain>
    </source>
</reference>
<dbReference type="AlphaFoldDB" id="A0A6G0WJ70"/>
<accession>A0A6G0WJ70</accession>
<gene>
    <name evidence="2" type="ORF">Ae201684_014657</name>
</gene>
<feature type="region of interest" description="Disordered" evidence="1">
    <location>
        <begin position="52"/>
        <end position="135"/>
    </location>
</feature>
<name>A0A6G0WJ70_9STRA</name>
<sequence>MKTYIRMFEYSQKKLDGSVYNSSSCGCPRAFDVDDDNGTCCNGRITEFQLPSVGGLAHPRVSHSESGEGKSVVEPPGGAATAQPERTTANESSIGGSTSDGAEFDRADNPDNLGADEDDEDHQYDYVDVDNPLDF</sequence>
<dbReference type="EMBL" id="VJMJ01000199">
    <property type="protein sequence ID" value="KAF0727240.1"/>
    <property type="molecule type" value="Genomic_DNA"/>
</dbReference>
<dbReference type="Proteomes" id="UP000481153">
    <property type="component" value="Unassembled WGS sequence"/>
</dbReference>
<dbReference type="PROSITE" id="PS51257">
    <property type="entry name" value="PROKAR_LIPOPROTEIN"/>
    <property type="match status" value="1"/>
</dbReference>
<keyword evidence="3" id="KW-1185">Reference proteome</keyword>
<organism evidence="2 3">
    <name type="scientific">Aphanomyces euteiches</name>
    <dbReference type="NCBI Taxonomy" id="100861"/>
    <lineage>
        <taxon>Eukaryota</taxon>
        <taxon>Sar</taxon>
        <taxon>Stramenopiles</taxon>
        <taxon>Oomycota</taxon>
        <taxon>Saprolegniomycetes</taxon>
        <taxon>Saprolegniales</taxon>
        <taxon>Verrucalvaceae</taxon>
        <taxon>Aphanomyces</taxon>
    </lineage>
</organism>